<keyword evidence="3" id="KW-1185">Reference proteome</keyword>
<protein>
    <submittedName>
        <fullName evidence="2">GNAT family protein</fullName>
    </submittedName>
</protein>
<accession>A0ABW3XUC9</accession>
<name>A0ABW3XUC9_9ACTN</name>
<comment type="caution">
    <text evidence="2">The sequence shown here is derived from an EMBL/GenBank/DDBJ whole genome shotgun (WGS) entry which is preliminary data.</text>
</comment>
<dbReference type="PANTHER" id="PTHR43441:SF2">
    <property type="entry name" value="FAMILY ACETYLTRANSFERASE, PUTATIVE (AFU_ORTHOLOGUE AFUA_7G00850)-RELATED"/>
    <property type="match status" value="1"/>
</dbReference>
<evidence type="ECO:0000313" key="2">
    <source>
        <dbReference type="EMBL" id="MFD1312740.1"/>
    </source>
</evidence>
<dbReference type="SUPFAM" id="SSF55729">
    <property type="entry name" value="Acyl-CoA N-acyltransferases (Nat)"/>
    <property type="match status" value="1"/>
</dbReference>
<sequence length="180" mass="20220">MRPVLRPATVLRPVTSADLDRFDTEFAGPDGPGPYQWFGHTPTLRLRRLLDERGLLGGDENMLSVTVDDTLAGRVEWFRRAWGRVETSACWEIAIGLFAAHRGQGIGTQAQRLLVDYLFTHTRAERVQVCTDADNLAEQRAAEKAGFELEGRVRRAQWRAGTWHDQLLYSALRPLGPPAP</sequence>
<dbReference type="RefSeq" id="WP_329524803.1">
    <property type="nucleotide sequence ID" value="NZ_JBHSKH010000006.1"/>
</dbReference>
<evidence type="ECO:0000313" key="3">
    <source>
        <dbReference type="Proteomes" id="UP001597058"/>
    </source>
</evidence>
<feature type="domain" description="N-acetyltransferase" evidence="1">
    <location>
        <begin position="9"/>
        <end position="169"/>
    </location>
</feature>
<dbReference type="Pfam" id="PF13302">
    <property type="entry name" value="Acetyltransf_3"/>
    <property type="match status" value="1"/>
</dbReference>
<organism evidence="2 3">
    <name type="scientific">Streptomyces kaempferi</name>
    <dbReference type="NCBI Taxonomy" id="333725"/>
    <lineage>
        <taxon>Bacteria</taxon>
        <taxon>Bacillati</taxon>
        <taxon>Actinomycetota</taxon>
        <taxon>Actinomycetes</taxon>
        <taxon>Kitasatosporales</taxon>
        <taxon>Streptomycetaceae</taxon>
        <taxon>Streptomyces</taxon>
    </lineage>
</organism>
<reference evidence="3" key="1">
    <citation type="journal article" date="2019" name="Int. J. Syst. Evol. Microbiol.">
        <title>The Global Catalogue of Microorganisms (GCM) 10K type strain sequencing project: providing services to taxonomists for standard genome sequencing and annotation.</title>
        <authorList>
            <consortium name="The Broad Institute Genomics Platform"/>
            <consortium name="The Broad Institute Genome Sequencing Center for Infectious Disease"/>
            <person name="Wu L."/>
            <person name="Ma J."/>
        </authorList>
    </citation>
    <scope>NUCLEOTIDE SEQUENCE [LARGE SCALE GENOMIC DNA]</scope>
    <source>
        <strain evidence="3">CGMCC 4.7020</strain>
    </source>
</reference>
<dbReference type="InterPro" id="IPR000182">
    <property type="entry name" value="GNAT_dom"/>
</dbReference>
<evidence type="ECO:0000259" key="1">
    <source>
        <dbReference type="PROSITE" id="PS51186"/>
    </source>
</evidence>
<dbReference type="InterPro" id="IPR051908">
    <property type="entry name" value="Ribosomal_N-acetyltransferase"/>
</dbReference>
<dbReference type="Gene3D" id="3.40.630.30">
    <property type="match status" value="1"/>
</dbReference>
<dbReference type="InterPro" id="IPR016181">
    <property type="entry name" value="Acyl_CoA_acyltransferase"/>
</dbReference>
<proteinExistence type="predicted"/>
<dbReference type="EMBL" id="JBHTMM010000135">
    <property type="protein sequence ID" value="MFD1312740.1"/>
    <property type="molecule type" value="Genomic_DNA"/>
</dbReference>
<dbReference type="PANTHER" id="PTHR43441">
    <property type="entry name" value="RIBOSOMAL-PROTEIN-SERINE ACETYLTRANSFERASE"/>
    <property type="match status" value="1"/>
</dbReference>
<dbReference type="Proteomes" id="UP001597058">
    <property type="component" value="Unassembled WGS sequence"/>
</dbReference>
<dbReference type="PROSITE" id="PS51186">
    <property type="entry name" value="GNAT"/>
    <property type="match status" value="1"/>
</dbReference>
<gene>
    <name evidence="2" type="ORF">ACFQ5X_44150</name>
</gene>